<dbReference type="PANTHER" id="PTHR47501">
    <property type="entry name" value="TRANSPOSASE-RELATED"/>
    <property type="match status" value="1"/>
</dbReference>
<dbReference type="OrthoDB" id="10057873at2759"/>
<feature type="domain" description="BED-type" evidence="6">
    <location>
        <begin position="7"/>
        <end position="68"/>
    </location>
</feature>
<dbReference type="GO" id="GO:0008270">
    <property type="term" value="F:zinc ion binding"/>
    <property type="evidence" value="ECO:0007669"/>
    <property type="project" value="UniProtKB-KW"/>
</dbReference>
<reference evidence="7" key="1">
    <citation type="submission" date="2021-02" db="EMBL/GenBank/DDBJ databases">
        <title>Comparative genomics reveals that relaxation of natural selection precedes convergent phenotypic evolution of cavefish.</title>
        <authorList>
            <person name="Peng Z."/>
        </authorList>
    </citation>
    <scope>NUCLEOTIDE SEQUENCE</scope>
    <source>
        <tissue evidence="7">Muscle</tissue>
    </source>
</reference>
<comment type="caution">
    <text evidence="7">The sequence shown here is derived from an EMBL/GenBank/DDBJ whole genome shotgun (WGS) entry which is preliminary data.</text>
</comment>
<evidence type="ECO:0000313" key="7">
    <source>
        <dbReference type="EMBL" id="KAI7807316.1"/>
    </source>
</evidence>
<evidence type="ECO:0000313" key="8">
    <source>
        <dbReference type="Proteomes" id="UP001059041"/>
    </source>
</evidence>
<dbReference type="EMBL" id="JAFHDT010000007">
    <property type="protein sequence ID" value="KAI7807316.1"/>
    <property type="molecule type" value="Genomic_DNA"/>
</dbReference>
<name>A0A9W7WS80_TRIRA</name>
<dbReference type="Proteomes" id="UP001059041">
    <property type="component" value="Linkage Group LG7"/>
</dbReference>
<dbReference type="PROSITE" id="PS50808">
    <property type="entry name" value="ZF_BED"/>
    <property type="match status" value="1"/>
</dbReference>
<evidence type="ECO:0000256" key="3">
    <source>
        <dbReference type="ARBA" id="ARBA00022833"/>
    </source>
</evidence>
<evidence type="ECO:0000256" key="5">
    <source>
        <dbReference type="SAM" id="MobiDB-lite"/>
    </source>
</evidence>
<protein>
    <recommendedName>
        <fullName evidence="6">BED-type domain-containing protein</fullName>
    </recommendedName>
</protein>
<sequence>MRMERSRTSFDHWLHKNNFTFRESRGRNITVQCNLCLPTIKLLSTAKDTTSNLKKHLERKHSLQFKKKLCKDEPSNSGHQVPEFGPSDTKQPKMDHTLYTSQSKLNALIFNFIVEDVQPISILEQPGFQRLIEVLSRGKTVMNRKTFVSRLDATFDKMKEELRAKLDRVQSLCTTADIWSVQDRSYFGITCHWLEDNFERKSVALACTRMYGGHTCETVIAKIQEIHSSYNIESKICSTVTDNGSNFVKAFREFLPEDEREVEEIQFEDLGKMLSEGDVGGDFFLSYFLPPHQQCAAQTLNLIASKDLADAISKEPVQRVHVSSTAKCALIWQKAHSSQMVADMVETIANIKFTDPCLTQWGSEYNFVQKIMSLTDEQLTQLIDILDVPNFVPEETAYLREYADVFKPVAFALDLLQGEQKCFLGIVIPTLLTLKRKLQEKAANTQFFSEVIDGTVEAIDSRFKQVFNSTDAKLATTTMPQFRLWWLPEGERESLRERLVAEVSQLDQGNEEADTNGVSVHEDEFFSYGPGSSGNRDGKRGAAEEVRIYLEGTNKDLQCLNEFPGVKKLFIKFNTTLPSSVPVERLFSSGGNILTRKRSALTDEQFERLLLLRYNSKVCTMAFE</sequence>
<dbReference type="PANTHER" id="PTHR47501:SF6">
    <property type="match status" value="1"/>
</dbReference>
<gene>
    <name evidence="7" type="ORF">IRJ41_001733</name>
</gene>
<dbReference type="InterPro" id="IPR012337">
    <property type="entry name" value="RNaseH-like_sf"/>
</dbReference>
<keyword evidence="1" id="KW-0479">Metal-binding</keyword>
<proteinExistence type="predicted"/>
<evidence type="ECO:0000259" key="6">
    <source>
        <dbReference type="PROSITE" id="PS50808"/>
    </source>
</evidence>
<dbReference type="GO" id="GO:0003677">
    <property type="term" value="F:DNA binding"/>
    <property type="evidence" value="ECO:0007669"/>
    <property type="project" value="InterPro"/>
</dbReference>
<keyword evidence="8" id="KW-1185">Reference proteome</keyword>
<evidence type="ECO:0000256" key="2">
    <source>
        <dbReference type="ARBA" id="ARBA00022771"/>
    </source>
</evidence>
<keyword evidence="2 4" id="KW-0863">Zinc-finger</keyword>
<feature type="region of interest" description="Disordered" evidence="5">
    <location>
        <begin position="71"/>
        <end position="93"/>
    </location>
</feature>
<dbReference type="SUPFAM" id="SSF53098">
    <property type="entry name" value="Ribonuclease H-like"/>
    <property type="match status" value="1"/>
</dbReference>
<evidence type="ECO:0000256" key="1">
    <source>
        <dbReference type="ARBA" id="ARBA00022723"/>
    </source>
</evidence>
<organism evidence="7 8">
    <name type="scientific">Triplophysa rosa</name>
    <name type="common">Cave loach</name>
    <dbReference type="NCBI Taxonomy" id="992332"/>
    <lineage>
        <taxon>Eukaryota</taxon>
        <taxon>Metazoa</taxon>
        <taxon>Chordata</taxon>
        <taxon>Craniata</taxon>
        <taxon>Vertebrata</taxon>
        <taxon>Euteleostomi</taxon>
        <taxon>Actinopterygii</taxon>
        <taxon>Neopterygii</taxon>
        <taxon>Teleostei</taxon>
        <taxon>Ostariophysi</taxon>
        <taxon>Cypriniformes</taxon>
        <taxon>Nemacheilidae</taxon>
        <taxon>Triplophysa</taxon>
    </lineage>
</organism>
<evidence type="ECO:0000256" key="4">
    <source>
        <dbReference type="PROSITE-ProRule" id="PRU00027"/>
    </source>
</evidence>
<dbReference type="InterPro" id="IPR003656">
    <property type="entry name" value="Znf_BED"/>
</dbReference>
<keyword evidence="3" id="KW-0862">Zinc</keyword>
<dbReference type="AlphaFoldDB" id="A0A9W7WS80"/>
<dbReference type="SUPFAM" id="SSF140996">
    <property type="entry name" value="Hermes dimerisation domain"/>
    <property type="match status" value="1"/>
</dbReference>
<accession>A0A9W7WS80</accession>